<dbReference type="InterPro" id="IPR008929">
    <property type="entry name" value="Chondroitin_lyas"/>
</dbReference>
<dbReference type="Gene3D" id="1.50.10.100">
    <property type="entry name" value="Chondroitin AC/alginate lyase"/>
    <property type="match status" value="1"/>
</dbReference>
<protein>
    <recommendedName>
        <fullName evidence="3">Heparinase II/III-like protein</fullName>
    </recommendedName>
</protein>
<dbReference type="EMBL" id="LT630003">
    <property type="protein sequence ID" value="SET92284.1"/>
    <property type="molecule type" value="Genomic_DNA"/>
</dbReference>
<proteinExistence type="predicted"/>
<accession>A0ABY1CD11</accession>
<dbReference type="Proteomes" id="UP000198970">
    <property type="component" value="Chromosome I"/>
</dbReference>
<keyword evidence="2" id="KW-1185">Reference proteome</keyword>
<reference evidence="1 2" key="1">
    <citation type="submission" date="2016-10" db="EMBL/GenBank/DDBJ databases">
        <authorList>
            <person name="Varghese N."/>
            <person name="Submissions S."/>
        </authorList>
    </citation>
    <scope>NUCLEOTIDE SEQUENCE [LARGE SCALE GENOMIC DNA]</scope>
    <source>
        <strain evidence="1 2">ATCC 19403</strain>
    </source>
</reference>
<organism evidence="1 2">
    <name type="scientific">Lacrimispora sphenoides JCM 1415</name>
    <dbReference type="NCBI Taxonomy" id="1297793"/>
    <lineage>
        <taxon>Bacteria</taxon>
        <taxon>Bacillati</taxon>
        <taxon>Bacillota</taxon>
        <taxon>Clostridia</taxon>
        <taxon>Lachnospirales</taxon>
        <taxon>Lachnospiraceae</taxon>
        <taxon>Lacrimispora</taxon>
    </lineage>
</organism>
<evidence type="ECO:0008006" key="3">
    <source>
        <dbReference type="Google" id="ProtNLM"/>
    </source>
</evidence>
<gene>
    <name evidence="1" type="ORF">SAMN02745906_3037</name>
</gene>
<evidence type="ECO:0000313" key="1">
    <source>
        <dbReference type="EMBL" id="SET92284.1"/>
    </source>
</evidence>
<name>A0ABY1CD11_9FIRM</name>
<sequence>MKRYIAHLLKGAEYRTRQFMDGQVKDPENLQYGGIRGDIWEAKPTIYALTTAVAVYLNGNSSFYRHEALYDSIDLALDFAERTQREDGSFDYPSCNFKSAADTSFCFKRLIAAYRLLVKYDVERDSKLLILRKKYLTIMHRALEAILTGGFHTPNHRWAIVAALLQGANLFAEEKEFSRKLKARAQQYLSEGIDGDEDGEYAERSTGNYNAVVNSAMMAMYEESKDEDFLGYMERNLAMMLTYIDPDDTIFTQNSTRQDKGKLEYLDKYFYQYLFLCSYAENPVFDGAAHKIIRDNMERGNLAPDCLHVVMNHDEMLEHCFKECGFLEEYRKFFRHAGVLRVKKKTYTYTVLNGKSAFLYFKCESTMVYVKIGESYCDIRNFIPQKIEELKNGCRVEAVANGWYYLPFKEKQDTSDWWNMDHTKREKQISSQLKTTVEIRELEHGLELSVKTEGLDRLPMRLEVCIPAGTTLEHPAFSLKAGVGEGLILRDGFLTVRDEQKVLVLGPGFGEHEFQGHYSGEEINCDGYTVYANGYTPLERTFQITVNG</sequence>
<dbReference type="RefSeq" id="WP_100042783.1">
    <property type="nucleotide sequence ID" value="NZ_LT630003.1"/>
</dbReference>
<evidence type="ECO:0000313" key="2">
    <source>
        <dbReference type="Proteomes" id="UP000198970"/>
    </source>
</evidence>